<keyword evidence="1" id="KW-0812">Transmembrane</keyword>
<name>A0ABU5CR94_9BACI</name>
<evidence type="ECO:0000313" key="3">
    <source>
        <dbReference type="Proteomes" id="UP001275315"/>
    </source>
</evidence>
<reference evidence="2 3" key="1">
    <citation type="submission" date="2023-10" db="EMBL/GenBank/DDBJ databases">
        <title>Virgibacillus soli CC-YMP-6 genome.</title>
        <authorList>
            <person name="Miliotis G."/>
            <person name="Sengupta P."/>
            <person name="Hameed A."/>
            <person name="Chuvochina M."/>
            <person name="Mcdonagh F."/>
            <person name="Simpson A.C."/>
            <person name="Singh N.K."/>
            <person name="Rekha P.D."/>
            <person name="Raman K."/>
            <person name="Hugenholtz P."/>
            <person name="Venkateswaran K."/>
        </authorList>
    </citation>
    <scope>NUCLEOTIDE SEQUENCE [LARGE SCALE GENOMIC DNA]</scope>
    <source>
        <strain evidence="2 3">CC-YMP-6</strain>
    </source>
</reference>
<keyword evidence="3" id="KW-1185">Reference proteome</keyword>
<gene>
    <name evidence="2" type="ORF">RWD45_10450</name>
</gene>
<proteinExistence type="predicted"/>
<dbReference type="EMBL" id="JAWDIQ010000001">
    <property type="protein sequence ID" value="MDY0408891.1"/>
    <property type="molecule type" value="Genomic_DNA"/>
</dbReference>
<comment type="caution">
    <text evidence="2">The sequence shown here is derived from an EMBL/GenBank/DDBJ whole genome shotgun (WGS) entry which is preliminary data.</text>
</comment>
<keyword evidence="1" id="KW-0472">Membrane</keyword>
<dbReference type="Proteomes" id="UP001275315">
    <property type="component" value="Unassembled WGS sequence"/>
</dbReference>
<feature type="transmembrane region" description="Helical" evidence="1">
    <location>
        <begin position="45"/>
        <end position="68"/>
    </location>
</feature>
<feature type="transmembrane region" description="Helical" evidence="1">
    <location>
        <begin position="21"/>
        <end position="39"/>
    </location>
</feature>
<dbReference type="RefSeq" id="WP_320379593.1">
    <property type="nucleotide sequence ID" value="NZ_JAWDIQ010000001.1"/>
</dbReference>
<keyword evidence="1" id="KW-1133">Transmembrane helix</keyword>
<protein>
    <submittedName>
        <fullName evidence="2">Uncharacterized protein</fullName>
    </submittedName>
</protein>
<sequence length="91" mass="10604">MTKPLKNWWGRLLFQDSGIVPSKRLLIGYAIFSICLIVLGRVTDIAWSFIFLLNMSVILASFIDLFFIPRKRMIGMKRVLPGVRKRYQLQS</sequence>
<organism evidence="2 3">
    <name type="scientific">Paracerasibacillus soli</name>
    <dbReference type="NCBI Taxonomy" id="480284"/>
    <lineage>
        <taxon>Bacteria</taxon>
        <taxon>Bacillati</taxon>
        <taxon>Bacillota</taxon>
        <taxon>Bacilli</taxon>
        <taxon>Bacillales</taxon>
        <taxon>Bacillaceae</taxon>
        <taxon>Paracerasibacillus</taxon>
    </lineage>
</organism>
<evidence type="ECO:0000256" key="1">
    <source>
        <dbReference type="SAM" id="Phobius"/>
    </source>
</evidence>
<evidence type="ECO:0000313" key="2">
    <source>
        <dbReference type="EMBL" id="MDY0408891.1"/>
    </source>
</evidence>
<accession>A0ABU5CR94</accession>